<geneLocation type="plasmid" evidence="5">
    <name>unnamed</name>
</geneLocation>
<comment type="similarity">
    <text evidence="1 4">Belongs to the glutathione peroxidase family.</text>
</comment>
<evidence type="ECO:0000256" key="2">
    <source>
        <dbReference type="ARBA" id="ARBA00022559"/>
    </source>
</evidence>
<evidence type="ECO:0000313" key="5">
    <source>
        <dbReference type="EMBL" id="MDZ5455167.1"/>
    </source>
</evidence>
<protein>
    <recommendedName>
        <fullName evidence="4">Glutathione peroxidase</fullName>
    </recommendedName>
</protein>
<dbReference type="PANTHER" id="PTHR11592:SF78">
    <property type="entry name" value="GLUTATHIONE PEROXIDASE"/>
    <property type="match status" value="1"/>
</dbReference>
<keyword evidence="6" id="KW-1185">Reference proteome</keyword>
<dbReference type="CDD" id="cd00340">
    <property type="entry name" value="GSH_Peroxidase"/>
    <property type="match status" value="1"/>
</dbReference>
<dbReference type="InterPro" id="IPR000889">
    <property type="entry name" value="Glutathione_peroxidase"/>
</dbReference>
<dbReference type="SUPFAM" id="SSF52833">
    <property type="entry name" value="Thioredoxin-like"/>
    <property type="match status" value="1"/>
</dbReference>
<dbReference type="InterPro" id="IPR036249">
    <property type="entry name" value="Thioredoxin-like_sf"/>
</dbReference>
<dbReference type="EMBL" id="JAXOJX010000001">
    <property type="protein sequence ID" value="MDZ5455167.1"/>
    <property type="molecule type" value="Genomic_DNA"/>
</dbReference>
<dbReference type="Gene3D" id="3.40.30.10">
    <property type="entry name" value="Glutaredoxin"/>
    <property type="match status" value="1"/>
</dbReference>
<gene>
    <name evidence="5" type="ORF">SM757_01130</name>
</gene>
<dbReference type="PROSITE" id="PS00460">
    <property type="entry name" value="GLUTATHIONE_PEROXID_1"/>
    <property type="match status" value="1"/>
</dbReference>
<dbReference type="Pfam" id="PF00255">
    <property type="entry name" value="GSHPx"/>
    <property type="match status" value="1"/>
</dbReference>
<dbReference type="PROSITE" id="PS51355">
    <property type="entry name" value="GLUTATHIONE_PEROXID_3"/>
    <property type="match status" value="1"/>
</dbReference>
<evidence type="ECO:0000256" key="1">
    <source>
        <dbReference type="ARBA" id="ARBA00006926"/>
    </source>
</evidence>
<evidence type="ECO:0000256" key="3">
    <source>
        <dbReference type="ARBA" id="ARBA00023002"/>
    </source>
</evidence>
<sequence length="182" mass="19618">MTTSLYDIPLQALDGAPTTLEPWKGQVLLVVNVASQCGLTPQYAGLQALHERYGNRGLQVLGFPCNDFAAQEPGSAADIRDFCDTRFGVTFPLFAKLNINSEPRHPLYAALIAAQPQAQPSGDSKLHETLGKHGLLPKHASDVTWNFEKFLVGRDGHVIGRFAPDITPDDARLSAAIEAALG</sequence>
<dbReference type="GO" id="GO:0004601">
    <property type="term" value="F:peroxidase activity"/>
    <property type="evidence" value="ECO:0007669"/>
    <property type="project" value="UniProtKB-KW"/>
</dbReference>
<dbReference type="PIRSF" id="PIRSF000303">
    <property type="entry name" value="Glutathion_perox"/>
    <property type="match status" value="1"/>
</dbReference>
<proteinExistence type="inferred from homology"/>
<evidence type="ECO:0000313" key="6">
    <source>
        <dbReference type="Proteomes" id="UP001293718"/>
    </source>
</evidence>
<keyword evidence="3 4" id="KW-0560">Oxidoreductase</keyword>
<dbReference type="Proteomes" id="UP001293718">
    <property type="component" value="Unassembled WGS sequence"/>
</dbReference>
<dbReference type="PRINTS" id="PR01011">
    <property type="entry name" value="GLUTPROXDASE"/>
</dbReference>
<dbReference type="PANTHER" id="PTHR11592">
    <property type="entry name" value="GLUTATHIONE PEROXIDASE"/>
    <property type="match status" value="1"/>
</dbReference>
<reference evidence="5 6" key="1">
    <citation type="submission" date="2023-11" db="EMBL/GenBank/DDBJ databases">
        <title>Draft genome of Azohydromonas lata strain H1 (DSM1123), a polyhydroxyalkanoate producer.</title>
        <authorList>
            <person name="Traversa D."/>
            <person name="D'Addabbo P."/>
            <person name="Pazzani C."/>
            <person name="Manzari C."/>
            <person name="Chiara M."/>
            <person name="Scrascia M."/>
        </authorList>
    </citation>
    <scope>NUCLEOTIDE SEQUENCE [LARGE SCALE GENOMIC DNA]</scope>
    <source>
        <strain evidence="5 6">H1</strain>
        <plasmid evidence="5">unnamed</plasmid>
    </source>
</reference>
<keyword evidence="5" id="KW-0614">Plasmid</keyword>
<keyword evidence="2 4" id="KW-0575">Peroxidase</keyword>
<comment type="caution">
    <text evidence="5">The sequence shown here is derived from an EMBL/GenBank/DDBJ whole genome shotgun (WGS) entry which is preliminary data.</text>
</comment>
<accession>A0ABU5I8C0</accession>
<organism evidence="5 6">
    <name type="scientific">Azohydromonas lata</name>
    <dbReference type="NCBI Taxonomy" id="45677"/>
    <lineage>
        <taxon>Bacteria</taxon>
        <taxon>Pseudomonadati</taxon>
        <taxon>Pseudomonadota</taxon>
        <taxon>Betaproteobacteria</taxon>
        <taxon>Burkholderiales</taxon>
        <taxon>Sphaerotilaceae</taxon>
        <taxon>Azohydromonas</taxon>
    </lineage>
</organism>
<dbReference type="RefSeq" id="WP_028998293.1">
    <property type="nucleotide sequence ID" value="NZ_JAXOJX010000001.1"/>
</dbReference>
<name>A0ABU5I8C0_9BURK</name>
<evidence type="ECO:0000256" key="4">
    <source>
        <dbReference type="RuleBase" id="RU000499"/>
    </source>
</evidence>
<dbReference type="InterPro" id="IPR029759">
    <property type="entry name" value="GPX_AS"/>
</dbReference>